<sequence length="975" mass="109845">MEGGFIDSDLKENDHYDIGCRKIGKISDSKIPFKVTDSNISSSSSGKKSDITSKKKKRSYLNKLTPKQLKESSMMNQRRNENMPFSPIIPSKESSNSTIKISCVQSEGSSNIKFSYSQTKGAEGNATPRFTDSATPMKKMWNTSDFQTPKCEPAVLASVNPSSSKSQLNNEYFQVSRRLTSGKKSKFCQTPMLRPAATPHVSKTSSESNTVSESNSVTQVGLIPSQVTNSYDRPLTSSESISKGTKNIAVVLFDSANKNENEYPKGGGGTGLMYGTSDKSSSSDKKLKNKGSASSNSSGIKDLHAGINSGNSSSDKSEKRNLEILAQRNNIRLQDFYKYGNSEDSKSNLERTDNSDLKRAENSHICGPSQFQDLDEGDYDSTPEVYIKMNSTPYTLSYSKSASKREQKLMESGESQYVKSSKKPDSPNIQDSITNFHNSEDKFIKKTPEKIPYDQISKSEDGKDNGEGDMTSKCPSSNITPFKSLETIKEEETYLEIENTQDQKCERTPQNFEEVKFKSPSLANCSSNSPFHASFGNSMAKFSTIKKSEVGFTPQKRNHNKSDSFNIFTPSPNSEMKKKATPVKIFKNITSNESGTTKRFMGKEVKSEIHSSACGQLTCINSKFEHLLIRSKSCERTTFKTQKLPLNFTHDKEKEDIAAKDRMYMTQRGQSNKRLQDLRQVVIASSEPTIEEKKEFTSTQPESKHFYTTTESVGSQSNKFETKNISEKDLEKFVKPRTLRSSLTSQRSKKLQSPSESPNEVKFKDPPVHSSADQKSGDKILKKSLLQQYKKSNSKSTTNIKKLYSEYLKQKDGHISVNQIKPPSTLDLRTPKESQDNKRHFEIQTEPVYIIHPQNKRLVQMRSAKKLNFYSRGEENRPVNTAKGPISSKNIDKMWNKFKKRKSLLSTNQNHLRNSRNNLHSPQKRKSSKNNQVYEKIRAILNQNHITDMNDSILDQKISIKELILLLLDHVESQK</sequence>
<protein>
    <submittedName>
        <fullName evidence="2">Uncharacterized protein</fullName>
    </submittedName>
</protein>
<feature type="region of interest" description="Disordered" evidence="1">
    <location>
        <begin position="690"/>
        <end position="779"/>
    </location>
</feature>
<dbReference type="Proteomes" id="UP001295684">
    <property type="component" value="Unassembled WGS sequence"/>
</dbReference>
<comment type="caution">
    <text evidence="2">The sequence shown here is derived from an EMBL/GenBank/DDBJ whole genome shotgun (WGS) entry which is preliminary data.</text>
</comment>
<feature type="compositionally biased region" description="Basic and acidic residues" evidence="1">
    <location>
        <begin position="720"/>
        <end position="734"/>
    </location>
</feature>
<evidence type="ECO:0000313" key="3">
    <source>
        <dbReference type="Proteomes" id="UP001295684"/>
    </source>
</evidence>
<feature type="region of interest" description="Disordered" evidence="1">
    <location>
        <begin position="256"/>
        <end position="321"/>
    </location>
</feature>
<organism evidence="2 3">
    <name type="scientific">Euplotes crassus</name>
    <dbReference type="NCBI Taxonomy" id="5936"/>
    <lineage>
        <taxon>Eukaryota</taxon>
        <taxon>Sar</taxon>
        <taxon>Alveolata</taxon>
        <taxon>Ciliophora</taxon>
        <taxon>Intramacronucleata</taxon>
        <taxon>Spirotrichea</taxon>
        <taxon>Hypotrichia</taxon>
        <taxon>Euplotida</taxon>
        <taxon>Euplotidae</taxon>
        <taxon>Moneuplotes</taxon>
    </lineage>
</organism>
<evidence type="ECO:0000256" key="1">
    <source>
        <dbReference type="SAM" id="MobiDB-lite"/>
    </source>
</evidence>
<name>A0AAD1XNP3_EUPCR</name>
<feature type="compositionally biased region" description="Polar residues" evidence="1">
    <location>
        <begin position="427"/>
        <end position="437"/>
    </location>
</feature>
<feature type="region of interest" description="Disordered" evidence="1">
    <location>
        <begin position="34"/>
        <end position="81"/>
    </location>
</feature>
<feature type="compositionally biased region" description="Polar residues" evidence="1">
    <location>
        <begin position="697"/>
        <end position="719"/>
    </location>
</feature>
<feature type="region of interest" description="Disordered" evidence="1">
    <location>
        <begin position="907"/>
        <end position="931"/>
    </location>
</feature>
<feature type="compositionally biased region" description="Low complexity" evidence="1">
    <location>
        <begin position="34"/>
        <end position="46"/>
    </location>
</feature>
<feature type="compositionally biased region" description="Basic and acidic residues" evidence="1">
    <location>
        <begin position="341"/>
        <end position="362"/>
    </location>
</feature>
<dbReference type="AlphaFoldDB" id="A0AAD1XNP3"/>
<gene>
    <name evidence="2" type="ORF">ECRASSUSDP1_LOCUS17434</name>
</gene>
<feature type="region of interest" description="Disordered" evidence="1">
    <location>
        <begin position="398"/>
        <end position="482"/>
    </location>
</feature>
<feature type="compositionally biased region" description="Low complexity" evidence="1">
    <location>
        <begin position="290"/>
        <end position="300"/>
    </location>
</feature>
<feature type="compositionally biased region" description="Polar residues" evidence="1">
    <location>
        <begin position="225"/>
        <end position="239"/>
    </location>
</feature>
<feature type="compositionally biased region" description="Polar residues" evidence="1">
    <location>
        <begin position="907"/>
        <end position="921"/>
    </location>
</feature>
<dbReference type="EMBL" id="CAMPGE010017596">
    <property type="protein sequence ID" value="CAI2376065.1"/>
    <property type="molecule type" value="Genomic_DNA"/>
</dbReference>
<proteinExistence type="predicted"/>
<keyword evidence="3" id="KW-1185">Reference proteome</keyword>
<accession>A0AAD1XNP3</accession>
<feature type="region of interest" description="Disordered" evidence="1">
    <location>
        <begin position="193"/>
        <end position="239"/>
    </location>
</feature>
<reference evidence="2" key="1">
    <citation type="submission" date="2023-07" db="EMBL/GenBank/DDBJ databases">
        <authorList>
            <consortium name="AG Swart"/>
            <person name="Singh M."/>
            <person name="Singh A."/>
            <person name="Seah K."/>
            <person name="Emmerich C."/>
        </authorList>
    </citation>
    <scope>NUCLEOTIDE SEQUENCE</scope>
    <source>
        <strain evidence="2">DP1</strain>
    </source>
</reference>
<feature type="compositionally biased region" description="Low complexity" evidence="1">
    <location>
        <begin position="201"/>
        <end position="218"/>
    </location>
</feature>
<feature type="region of interest" description="Disordered" evidence="1">
    <location>
        <begin position="337"/>
        <end position="379"/>
    </location>
</feature>
<feature type="compositionally biased region" description="Basic and acidic residues" evidence="1">
    <location>
        <begin position="438"/>
        <end position="466"/>
    </location>
</feature>
<evidence type="ECO:0000313" key="2">
    <source>
        <dbReference type="EMBL" id="CAI2376065.1"/>
    </source>
</evidence>